<dbReference type="InterPro" id="IPR015422">
    <property type="entry name" value="PyrdxlP-dep_Trfase_small"/>
</dbReference>
<organism evidence="3">
    <name type="scientific">bioreactor metagenome</name>
    <dbReference type="NCBI Taxonomy" id="1076179"/>
    <lineage>
        <taxon>unclassified sequences</taxon>
        <taxon>metagenomes</taxon>
        <taxon>ecological metagenomes</taxon>
    </lineage>
</organism>
<dbReference type="AlphaFoldDB" id="A0A645IZ70"/>
<dbReference type="PANTHER" id="PTHR11601">
    <property type="entry name" value="CYSTEINE DESULFURYLASE FAMILY MEMBER"/>
    <property type="match status" value="1"/>
</dbReference>
<dbReference type="Gene3D" id="3.90.1150.10">
    <property type="entry name" value="Aspartate Aminotransferase, domain 1"/>
    <property type="match status" value="1"/>
</dbReference>
<feature type="domain" description="Aminotransferase class V" evidence="2">
    <location>
        <begin position="15"/>
        <end position="118"/>
    </location>
</feature>
<evidence type="ECO:0000313" key="3">
    <source>
        <dbReference type="EMBL" id="MPN56735.1"/>
    </source>
</evidence>
<dbReference type="GO" id="GO:0031071">
    <property type="term" value="F:cysteine desulfurase activity"/>
    <property type="evidence" value="ECO:0007669"/>
    <property type="project" value="UniProtKB-EC"/>
</dbReference>
<name>A0A645IZ70_9ZZZZ</name>
<dbReference type="EC" id="2.8.1.7" evidence="3"/>
<dbReference type="InterPro" id="IPR015424">
    <property type="entry name" value="PyrdxlP-dep_Trfase"/>
</dbReference>
<gene>
    <name evidence="3" type="primary">iscS_75</name>
    <name evidence="3" type="ORF">SDC9_204427</name>
</gene>
<evidence type="ECO:0000256" key="1">
    <source>
        <dbReference type="ARBA" id="ARBA00001933"/>
    </source>
</evidence>
<sequence length="134" mass="15320">MAANKIYNEIDENFNKVLKLKTYFTEKLKELEDVRINSEGSNFLPYILSVSFSGVKGEVLLYALEDNGIYVSKGSACSSKLQGKNYVLEGFGLKEVDINSTIRFSFSAYNSKNEVDYVIETLDKSLKFLRRMKR</sequence>
<proteinExistence type="predicted"/>
<accession>A0A645IZ70</accession>
<dbReference type="EMBL" id="VSSQ01127424">
    <property type="protein sequence ID" value="MPN56735.1"/>
    <property type="molecule type" value="Genomic_DNA"/>
</dbReference>
<keyword evidence="3" id="KW-0808">Transferase</keyword>
<dbReference type="Pfam" id="PF00266">
    <property type="entry name" value="Aminotran_5"/>
    <property type="match status" value="1"/>
</dbReference>
<protein>
    <submittedName>
        <fullName evidence="3">Cysteine desulfurase IscS</fullName>
        <ecNumber evidence="3">2.8.1.7</ecNumber>
    </submittedName>
</protein>
<dbReference type="PANTHER" id="PTHR11601:SF34">
    <property type="entry name" value="CYSTEINE DESULFURASE"/>
    <property type="match status" value="1"/>
</dbReference>
<comment type="cofactor">
    <cofactor evidence="1">
        <name>pyridoxal 5'-phosphate</name>
        <dbReference type="ChEBI" id="CHEBI:597326"/>
    </cofactor>
</comment>
<dbReference type="InterPro" id="IPR000192">
    <property type="entry name" value="Aminotrans_V_dom"/>
</dbReference>
<reference evidence="3" key="1">
    <citation type="submission" date="2019-08" db="EMBL/GenBank/DDBJ databases">
        <authorList>
            <person name="Kucharzyk K."/>
            <person name="Murdoch R.W."/>
            <person name="Higgins S."/>
            <person name="Loffler F."/>
        </authorList>
    </citation>
    <scope>NUCLEOTIDE SEQUENCE</scope>
</reference>
<evidence type="ECO:0000259" key="2">
    <source>
        <dbReference type="Pfam" id="PF00266"/>
    </source>
</evidence>
<comment type="caution">
    <text evidence="3">The sequence shown here is derived from an EMBL/GenBank/DDBJ whole genome shotgun (WGS) entry which is preliminary data.</text>
</comment>
<dbReference type="SUPFAM" id="SSF53383">
    <property type="entry name" value="PLP-dependent transferases"/>
    <property type="match status" value="1"/>
</dbReference>